<reference evidence="2" key="2">
    <citation type="journal article" date="2023" name="Commun. Biol.">
        <title>Intrasexual cuticular hydrocarbon dimorphism in a wasp sheds light on hydrocarbon biosynthesis genes in Hymenoptera.</title>
        <authorList>
            <person name="Moris V.C."/>
            <person name="Podsiadlowski L."/>
            <person name="Martin S."/>
            <person name="Oeyen J.P."/>
            <person name="Donath A."/>
            <person name="Petersen M."/>
            <person name="Wilbrandt J."/>
            <person name="Misof B."/>
            <person name="Liedtke D."/>
            <person name="Thamm M."/>
            <person name="Scheiner R."/>
            <person name="Schmitt T."/>
            <person name="Niehuis O."/>
        </authorList>
    </citation>
    <scope>NUCLEOTIDE SEQUENCE</scope>
    <source>
        <strain evidence="2">GBR_01_08_01A</strain>
    </source>
</reference>
<gene>
    <name evidence="2" type="ORF">KPH14_006708</name>
</gene>
<feature type="region of interest" description="Disordered" evidence="1">
    <location>
        <begin position="65"/>
        <end position="180"/>
    </location>
</feature>
<organism evidence="2 3">
    <name type="scientific">Odynerus spinipes</name>
    <dbReference type="NCBI Taxonomy" id="1348599"/>
    <lineage>
        <taxon>Eukaryota</taxon>
        <taxon>Metazoa</taxon>
        <taxon>Ecdysozoa</taxon>
        <taxon>Arthropoda</taxon>
        <taxon>Hexapoda</taxon>
        <taxon>Insecta</taxon>
        <taxon>Pterygota</taxon>
        <taxon>Neoptera</taxon>
        <taxon>Endopterygota</taxon>
        <taxon>Hymenoptera</taxon>
        <taxon>Apocrita</taxon>
        <taxon>Aculeata</taxon>
        <taxon>Vespoidea</taxon>
        <taxon>Vespidae</taxon>
        <taxon>Eumeninae</taxon>
        <taxon>Odynerus</taxon>
    </lineage>
</organism>
<keyword evidence="3" id="KW-1185">Reference proteome</keyword>
<feature type="compositionally biased region" description="Low complexity" evidence="1">
    <location>
        <begin position="93"/>
        <end position="118"/>
    </location>
</feature>
<feature type="compositionally biased region" description="Pro residues" evidence="1">
    <location>
        <begin position="119"/>
        <end position="129"/>
    </location>
</feature>
<feature type="compositionally biased region" description="Pro residues" evidence="1">
    <location>
        <begin position="141"/>
        <end position="153"/>
    </location>
</feature>
<dbReference type="EMBL" id="JAIFRP010000026">
    <property type="protein sequence ID" value="KAK2584317.1"/>
    <property type="molecule type" value="Genomic_DNA"/>
</dbReference>
<feature type="compositionally biased region" description="Polar residues" evidence="1">
    <location>
        <begin position="73"/>
        <end position="91"/>
    </location>
</feature>
<proteinExistence type="predicted"/>
<evidence type="ECO:0000313" key="2">
    <source>
        <dbReference type="EMBL" id="KAK2584317.1"/>
    </source>
</evidence>
<comment type="caution">
    <text evidence="2">The sequence shown here is derived from an EMBL/GenBank/DDBJ whole genome shotgun (WGS) entry which is preliminary data.</text>
</comment>
<feature type="compositionally biased region" description="Basic and acidic residues" evidence="1">
    <location>
        <begin position="156"/>
        <end position="167"/>
    </location>
</feature>
<evidence type="ECO:0000313" key="3">
    <source>
        <dbReference type="Proteomes" id="UP001258017"/>
    </source>
</evidence>
<reference evidence="2" key="1">
    <citation type="submission" date="2021-08" db="EMBL/GenBank/DDBJ databases">
        <authorList>
            <person name="Misof B."/>
            <person name="Oliver O."/>
            <person name="Podsiadlowski L."/>
            <person name="Donath A."/>
            <person name="Peters R."/>
            <person name="Mayer C."/>
            <person name="Rust J."/>
            <person name="Gunkel S."/>
            <person name="Lesny P."/>
            <person name="Martin S."/>
            <person name="Oeyen J.P."/>
            <person name="Petersen M."/>
            <person name="Panagiotis P."/>
            <person name="Wilbrandt J."/>
            <person name="Tanja T."/>
        </authorList>
    </citation>
    <scope>NUCLEOTIDE SEQUENCE</scope>
    <source>
        <strain evidence="2">GBR_01_08_01A</strain>
        <tissue evidence="2">Thorax + abdomen</tissue>
    </source>
</reference>
<name>A0AAD9RQY7_9HYME</name>
<accession>A0AAD9RQY7</accession>
<evidence type="ECO:0000256" key="1">
    <source>
        <dbReference type="SAM" id="MobiDB-lite"/>
    </source>
</evidence>
<dbReference type="Proteomes" id="UP001258017">
    <property type="component" value="Unassembled WGS sequence"/>
</dbReference>
<dbReference type="AlphaFoldDB" id="A0AAD9RQY7"/>
<feature type="compositionally biased region" description="Low complexity" evidence="1">
    <location>
        <begin position="130"/>
        <end position="140"/>
    </location>
</feature>
<sequence>MQMAGAYLEVGLGKIKKMTRVTSSGVPPGDNHLRSFIRVAHAARDRAAELQAEVRSAIRVLHGWCPRPPGQGHTASIARSDTVLMSPQTQMRPPRTTAANNSANNANSNSNNNSNNVGQPPPPPPPPPSGTVVVSSTSSMRPPPPPPPPPPPSRARSSDAKGHHEEPTSSIPDLGFGSNV</sequence>
<protein>
    <submittedName>
        <fullName evidence="2">Uncharacterized protein</fullName>
    </submittedName>
</protein>